<gene>
    <name evidence="1" type="ORF">DARMORV10_C03P58090.1</name>
</gene>
<name>A0A816IIP0_BRANA</name>
<protein>
    <submittedName>
        <fullName evidence="1">(rape) hypothetical protein</fullName>
    </submittedName>
</protein>
<accession>A0A816IIP0</accession>
<evidence type="ECO:0000313" key="1">
    <source>
        <dbReference type="EMBL" id="CAF1706454.1"/>
    </source>
</evidence>
<organism evidence="1">
    <name type="scientific">Brassica napus</name>
    <name type="common">Rape</name>
    <dbReference type="NCBI Taxonomy" id="3708"/>
    <lineage>
        <taxon>Eukaryota</taxon>
        <taxon>Viridiplantae</taxon>
        <taxon>Streptophyta</taxon>
        <taxon>Embryophyta</taxon>
        <taxon>Tracheophyta</taxon>
        <taxon>Spermatophyta</taxon>
        <taxon>Magnoliopsida</taxon>
        <taxon>eudicotyledons</taxon>
        <taxon>Gunneridae</taxon>
        <taxon>Pentapetalae</taxon>
        <taxon>rosids</taxon>
        <taxon>malvids</taxon>
        <taxon>Brassicales</taxon>
        <taxon>Brassicaceae</taxon>
        <taxon>Brassiceae</taxon>
        <taxon>Brassica</taxon>
    </lineage>
</organism>
<dbReference type="EMBL" id="HG994367">
    <property type="protein sequence ID" value="CAF1706454.1"/>
    <property type="molecule type" value="Genomic_DNA"/>
</dbReference>
<proteinExistence type="predicted"/>
<dbReference type="AlphaFoldDB" id="A0A816IIP0"/>
<dbReference type="Proteomes" id="UP001295469">
    <property type="component" value="Chromosome C03"/>
</dbReference>
<reference evidence="1" key="1">
    <citation type="submission" date="2021-01" db="EMBL/GenBank/DDBJ databases">
        <authorList>
            <consortium name="Genoscope - CEA"/>
            <person name="William W."/>
        </authorList>
    </citation>
    <scope>NUCLEOTIDE SEQUENCE</scope>
</reference>
<sequence length="74" mass="8338">MWASWDVLRDWMFNDLQQTVGNTSGVLVFGMRSISDIVTIRPDQYKTRELNDLKSQITALDRAGSKIFTGSGAK</sequence>